<dbReference type="Gene3D" id="3.90.25.10">
    <property type="entry name" value="UDP-galactose 4-epimerase, domain 1"/>
    <property type="match status" value="1"/>
</dbReference>
<dbReference type="SUPFAM" id="SSF51735">
    <property type="entry name" value="NAD(P)-binding Rossmann-fold domains"/>
    <property type="match status" value="1"/>
</dbReference>
<proteinExistence type="predicted"/>
<dbReference type="InterPro" id="IPR016040">
    <property type="entry name" value="NAD(P)-bd_dom"/>
</dbReference>
<dbReference type="Gene3D" id="3.40.50.720">
    <property type="entry name" value="NAD(P)-binding Rossmann-like Domain"/>
    <property type="match status" value="1"/>
</dbReference>
<evidence type="ECO:0000259" key="1">
    <source>
        <dbReference type="Pfam" id="PF13460"/>
    </source>
</evidence>
<dbReference type="PANTHER" id="PTHR43162">
    <property type="match status" value="1"/>
</dbReference>
<name>A0ABU7LII2_9NOCA</name>
<reference evidence="2 3" key="1">
    <citation type="submission" date="2023-07" db="EMBL/GenBank/DDBJ databases">
        <authorList>
            <person name="Girao M."/>
            <person name="Carvalho M.F."/>
        </authorList>
    </citation>
    <scope>NUCLEOTIDE SEQUENCE [LARGE SCALE GENOMIC DNA]</scope>
    <source>
        <strain evidence="2 3">YIM65754</strain>
    </source>
</reference>
<dbReference type="RefSeq" id="WP_330135886.1">
    <property type="nucleotide sequence ID" value="NZ_JAUTXY010000014.1"/>
</dbReference>
<organism evidence="2 3">
    <name type="scientific">Rhodococcus artemisiae</name>
    <dbReference type="NCBI Taxonomy" id="714159"/>
    <lineage>
        <taxon>Bacteria</taxon>
        <taxon>Bacillati</taxon>
        <taxon>Actinomycetota</taxon>
        <taxon>Actinomycetes</taxon>
        <taxon>Mycobacteriales</taxon>
        <taxon>Nocardiaceae</taxon>
        <taxon>Rhodococcus</taxon>
    </lineage>
</organism>
<comment type="caution">
    <text evidence="2">The sequence shown here is derived from an EMBL/GenBank/DDBJ whole genome shotgun (WGS) entry which is preliminary data.</text>
</comment>
<sequence>MTILVTGATGNVGRLVVDELMRADAPHVRALTVNPTRAALPGEVEVVEGYVGKPHSLSGVFDGIDTVYLAPVPAAAREVAILARDAGVRRFVTLTGGPGTDWYGIEADVEASGLECTHLEPGEFMTNATIWAEQIRTTGEVRGTYPTAANAPIALEDIAAVAAQALLGESHSGRTYELTGPQSLTHPQMVQDIGSALGRHVPFVEVSREEAEAVLARSMGEYAGWYLDGRALLVDHPQSALTTVEEILGRPATTFAQWAVANVELFR</sequence>
<evidence type="ECO:0000313" key="3">
    <source>
        <dbReference type="Proteomes" id="UP001336020"/>
    </source>
</evidence>
<evidence type="ECO:0000313" key="2">
    <source>
        <dbReference type="EMBL" id="MEE2060702.1"/>
    </source>
</evidence>
<dbReference type="EMBL" id="JAUTXY010000014">
    <property type="protein sequence ID" value="MEE2060702.1"/>
    <property type="molecule type" value="Genomic_DNA"/>
</dbReference>
<dbReference type="InterPro" id="IPR051604">
    <property type="entry name" value="Ergot_Alk_Oxidoreductase"/>
</dbReference>
<dbReference type="PANTHER" id="PTHR43162:SF1">
    <property type="entry name" value="PRESTALK A DIFFERENTIATION PROTEIN A"/>
    <property type="match status" value="1"/>
</dbReference>
<feature type="domain" description="NAD(P)-binding" evidence="1">
    <location>
        <begin position="7"/>
        <end position="166"/>
    </location>
</feature>
<dbReference type="InterPro" id="IPR036291">
    <property type="entry name" value="NAD(P)-bd_dom_sf"/>
</dbReference>
<dbReference type="Proteomes" id="UP001336020">
    <property type="component" value="Unassembled WGS sequence"/>
</dbReference>
<dbReference type="Pfam" id="PF13460">
    <property type="entry name" value="NAD_binding_10"/>
    <property type="match status" value="1"/>
</dbReference>
<keyword evidence="3" id="KW-1185">Reference proteome</keyword>
<accession>A0ABU7LII2</accession>
<protein>
    <submittedName>
        <fullName evidence="2">NAD(P)H-binding protein</fullName>
    </submittedName>
</protein>
<gene>
    <name evidence="2" type="ORF">Q7514_24590</name>
</gene>